<keyword evidence="13" id="KW-0732">Signal</keyword>
<dbReference type="Gene3D" id="2.40.170.20">
    <property type="entry name" value="TonB-dependent receptor, beta-barrel domain"/>
    <property type="match status" value="1"/>
</dbReference>
<dbReference type="Pfam" id="PF00593">
    <property type="entry name" value="TonB_dep_Rec_b-barrel"/>
    <property type="match status" value="1"/>
</dbReference>
<comment type="subcellular location">
    <subcellularLocation>
        <location evidence="1 11">Cell outer membrane</location>
        <topology evidence="1 11">Multi-pass membrane protein</topology>
    </subcellularLocation>
</comment>
<evidence type="ECO:0000256" key="8">
    <source>
        <dbReference type="ARBA" id="ARBA00023077"/>
    </source>
</evidence>
<keyword evidence="4" id="KW-0410">Iron transport</keyword>
<dbReference type="EMBL" id="RBWX01000010">
    <property type="protein sequence ID" value="RKS86594.1"/>
    <property type="molecule type" value="Genomic_DNA"/>
</dbReference>
<evidence type="ECO:0000256" key="2">
    <source>
        <dbReference type="ARBA" id="ARBA00022448"/>
    </source>
</evidence>
<dbReference type="AlphaFoldDB" id="A0AAD1D8G7"/>
<keyword evidence="19" id="KW-1185">Reference proteome</keyword>
<evidence type="ECO:0000256" key="13">
    <source>
        <dbReference type="SAM" id="SignalP"/>
    </source>
</evidence>
<feature type="chain" id="PRO_5042078662" evidence="13">
    <location>
        <begin position="25"/>
        <end position="704"/>
    </location>
</feature>
<dbReference type="GO" id="GO:0006826">
    <property type="term" value="P:iron ion transport"/>
    <property type="evidence" value="ECO:0007669"/>
    <property type="project" value="UniProtKB-KW"/>
</dbReference>
<dbReference type="Pfam" id="PF07715">
    <property type="entry name" value="Plug"/>
    <property type="match status" value="1"/>
</dbReference>
<dbReference type="GO" id="GO:0009279">
    <property type="term" value="C:cell outer membrane"/>
    <property type="evidence" value="ECO:0007669"/>
    <property type="project" value="UniProtKB-SubCell"/>
</dbReference>
<dbReference type="InterPro" id="IPR012910">
    <property type="entry name" value="Plug_dom"/>
</dbReference>
<keyword evidence="16" id="KW-0675">Receptor</keyword>
<dbReference type="InterPro" id="IPR036942">
    <property type="entry name" value="Beta-barrel_TonB_sf"/>
</dbReference>
<evidence type="ECO:0000256" key="7">
    <source>
        <dbReference type="ARBA" id="ARBA00023065"/>
    </source>
</evidence>
<evidence type="ECO:0000256" key="5">
    <source>
        <dbReference type="ARBA" id="ARBA00022692"/>
    </source>
</evidence>
<keyword evidence="3 11" id="KW-1134">Transmembrane beta strand</keyword>
<dbReference type="InterPro" id="IPR000531">
    <property type="entry name" value="Beta-barrel_TonB"/>
</dbReference>
<gene>
    <name evidence="17" type="ORF">DFR51_3308</name>
    <name evidence="16" type="ORF">SmB9_29550</name>
</gene>
<comment type="similarity">
    <text evidence="11 12">Belongs to the TonB-dependent receptor family.</text>
</comment>
<dbReference type="Proteomes" id="UP000275727">
    <property type="component" value="Chromosome"/>
</dbReference>
<dbReference type="InterPro" id="IPR039426">
    <property type="entry name" value="TonB-dep_rcpt-like"/>
</dbReference>
<evidence type="ECO:0000256" key="3">
    <source>
        <dbReference type="ARBA" id="ARBA00022452"/>
    </source>
</evidence>
<evidence type="ECO:0000313" key="19">
    <source>
        <dbReference type="Proteomes" id="UP000276029"/>
    </source>
</evidence>
<dbReference type="PANTHER" id="PTHR32552">
    <property type="entry name" value="FERRICHROME IRON RECEPTOR-RELATED"/>
    <property type="match status" value="1"/>
</dbReference>
<reference evidence="17 19" key="2">
    <citation type="submission" date="2018-10" db="EMBL/GenBank/DDBJ databases">
        <title>Genomic Encyclopedia of Type Strains, Phase IV (KMG-IV): sequencing the most valuable type-strain genomes for metagenomic binning, comparative biology and taxonomic classification.</title>
        <authorList>
            <person name="Goeker M."/>
        </authorList>
    </citation>
    <scope>NUCLEOTIDE SEQUENCE [LARGE SCALE GENOMIC DNA]</scope>
    <source>
        <strain evidence="17 19">DSM 19791</strain>
    </source>
</reference>
<sequence length="704" mass="75961">MRFRNLILAGTALSALATASPAFAQEADEGADAEIIVTATKRAESILDVPIAVSVVGAEELDQKNATGFADYLTGIPGVQFNPGGNVFTNSISLRGVSDGTASYLTQQTTALYLDDTALTLSQGAINLDYSAFGVEQVNVIKGPNSTLYGAAALGGTIKIVTTAPSLEETRGRAKLTVSSIKSGDLSYSVAGSVSTPLSQGKAGIELTGYYTRRGGYLDEVITGGQGRNRKNFNDNETYGARLALRLQPTEALTIDFKGYYQKFTADGLDTFGPTLAGDLKVTPTRVDEVQSDRFALGTLSVNYDLDFADLVSVTSYYDRKTESLLDVSFTFLNFVPGAAVGSQTKAPAKVFSQELRLVSKGNSPFKWLLGGYYSKEKYAENGFLVNGVPGLFQSFSKYQYNTYAVFGELGYDLTDRLNFTAGGRYTKYTTPTNINSSIFFVPGVINRKDKDNDFSPRIALNYNYGSGSIYAQASKGFRVGQLNIPIPSLPGEIVPAFFGSDSLWNYEIGAKTRWLDDRLSANIAVYQIDWKDIQVTRTSGTGFTFIDNAGKARIRGFELEAVARPTDSLTWTGTIGHIDGKITQPVPGVALDGAQLPGSPKWTFSTSLQQNLKLGENEGFIRGDLLHYGAYDDAFAIIGRPAENGDYVKIDLRGGLTLGNIDLGVFVTNLTDARPILTRTTFLADSKTTLQPRTFGASVGFKF</sequence>
<keyword evidence="2 11" id="KW-0813">Transport</keyword>
<dbReference type="CDD" id="cd01347">
    <property type="entry name" value="ligand_gated_channel"/>
    <property type="match status" value="1"/>
</dbReference>
<dbReference type="KEGG" id="smic:SmB9_29550"/>
<evidence type="ECO:0000256" key="9">
    <source>
        <dbReference type="ARBA" id="ARBA00023136"/>
    </source>
</evidence>
<name>A0AAD1D8G7_SPHMI</name>
<dbReference type="SUPFAM" id="SSF56935">
    <property type="entry name" value="Porins"/>
    <property type="match status" value="1"/>
</dbReference>
<evidence type="ECO:0000256" key="6">
    <source>
        <dbReference type="ARBA" id="ARBA00023004"/>
    </source>
</evidence>
<evidence type="ECO:0000256" key="1">
    <source>
        <dbReference type="ARBA" id="ARBA00004571"/>
    </source>
</evidence>
<dbReference type="PANTHER" id="PTHR32552:SF81">
    <property type="entry name" value="TONB-DEPENDENT OUTER MEMBRANE RECEPTOR"/>
    <property type="match status" value="1"/>
</dbReference>
<keyword evidence="9 11" id="KW-0472">Membrane</keyword>
<keyword evidence="5 11" id="KW-0812">Transmembrane</keyword>
<proteinExistence type="inferred from homology"/>
<organism evidence="16 18">
    <name type="scientific">Sphingosinicella microcystinivorans</name>
    <dbReference type="NCBI Taxonomy" id="335406"/>
    <lineage>
        <taxon>Bacteria</taxon>
        <taxon>Pseudomonadati</taxon>
        <taxon>Pseudomonadota</taxon>
        <taxon>Alphaproteobacteria</taxon>
        <taxon>Sphingomonadales</taxon>
        <taxon>Sphingosinicellaceae</taxon>
        <taxon>Sphingosinicella</taxon>
    </lineage>
</organism>
<evidence type="ECO:0000259" key="14">
    <source>
        <dbReference type="Pfam" id="PF00593"/>
    </source>
</evidence>
<evidence type="ECO:0000313" key="17">
    <source>
        <dbReference type="EMBL" id="RKS86594.1"/>
    </source>
</evidence>
<accession>A0AAD1D8G7</accession>
<reference evidence="16 18" key="1">
    <citation type="submission" date="2018-06" db="EMBL/GenBank/DDBJ databases">
        <title>Complete Genome Sequence of the Microcystin-Degrading Bacterium Sphingosinicella microcystinivorans Strain B-9.</title>
        <authorList>
            <person name="Jin H."/>
            <person name="Nishizawa T."/>
            <person name="Guo Y."/>
            <person name="Nishizawa A."/>
            <person name="Park H."/>
            <person name="Kato H."/>
            <person name="Tsuji K."/>
            <person name="Harada K."/>
        </authorList>
    </citation>
    <scope>NUCLEOTIDE SEQUENCE [LARGE SCALE GENOMIC DNA]</scope>
    <source>
        <strain evidence="16 18">B9</strain>
    </source>
</reference>
<evidence type="ECO:0000259" key="15">
    <source>
        <dbReference type="Pfam" id="PF07715"/>
    </source>
</evidence>
<evidence type="ECO:0000313" key="18">
    <source>
        <dbReference type="Proteomes" id="UP000275727"/>
    </source>
</evidence>
<evidence type="ECO:0000256" key="12">
    <source>
        <dbReference type="RuleBase" id="RU003357"/>
    </source>
</evidence>
<dbReference type="PROSITE" id="PS52016">
    <property type="entry name" value="TONB_DEPENDENT_REC_3"/>
    <property type="match status" value="1"/>
</dbReference>
<keyword evidence="10 11" id="KW-0998">Cell outer membrane</keyword>
<feature type="domain" description="TonB-dependent receptor-like beta-barrel" evidence="14">
    <location>
        <begin position="231"/>
        <end position="671"/>
    </location>
</feature>
<dbReference type="RefSeq" id="WP_160119235.1">
    <property type="nucleotide sequence ID" value="NZ_AP018711.1"/>
</dbReference>
<dbReference type="EMBL" id="AP018711">
    <property type="protein sequence ID" value="BBE35297.1"/>
    <property type="molecule type" value="Genomic_DNA"/>
</dbReference>
<evidence type="ECO:0000313" key="16">
    <source>
        <dbReference type="EMBL" id="BBE35297.1"/>
    </source>
</evidence>
<dbReference type="Proteomes" id="UP000276029">
    <property type="component" value="Unassembled WGS sequence"/>
</dbReference>
<keyword evidence="8 12" id="KW-0798">TonB box</keyword>
<evidence type="ECO:0000256" key="4">
    <source>
        <dbReference type="ARBA" id="ARBA00022496"/>
    </source>
</evidence>
<keyword evidence="7" id="KW-0406">Ion transport</keyword>
<feature type="domain" description="TonB-dependent receptor plug" evidence="15">
    <location>
        <begin position="47"/>
        <end position="157"/>
    </location>
</feature>
<feature type="signal peptide" evidence="13">
    <location>
        <begin position="1"/>
        <end position="24"/>
    </location>
</feature>
<keyword evidence="6" id="KW-0408">Iron</keyword>
<protein>
    <submittedName>
        <fullName evidence="17">Outer membrane receptor protein involved in Fe transport</fullName>
    </submittedName>
    <submittedName>
        <fullName evidence="16">TonB-dependent receptor</fullName>
    </submittedName>
</protein>
<evidence type="ECO:0000256" key="10">
    <source>
        <dbReference type="ARBA" id="ARBA00023237"/>
    </source>
</evidence>
<evidence type="ECO:0000256" key="11">
    <source>
        <dbReference type="PROSITE-ProRule" id="PRU01360"/>
    </source>
</evidence>